<protein>
    <submittedName>
        <fullName evidence="1">Uncharacterized protein</fullName>
    </submittedName>
</protein>
<dbReference type="Proteomes" id="UP000322139">
    <property type="component" value="Unassembled WGS sequence"/>
</dbReference>
<proteinExistence type="predicted"/>
<accession>A0A5D4R8Z6</accession>
<name>A0A5D4R8Z6_9BACI</name>
<gene>
    <name evidence="1" type="ORF">FZD51_17220</name>
</gene>
<sequence>MEERMMEHQTEDRAYTLDEIHGLLESGLQRELNPKEHSIVSKWIASFDKEDRIIVLNMFKELLNKHKRID</sequence>
<organism evidence="1 2">
    <name type="scientific">Bacillus infantis</name>
    <dbReference type="NCBI Taxonomy" id="324767"/>
    <lineage>
        <taxon>Bacteria</taxon>
        <taxon>Bacillati</taxon>
        <taxon>Bacillota</taxon>
        <taxon>Bacilli</taxon>
        <taxon>Bacillales</taxon>
        <taxon>Bacillaceae</taxon>
        <taxon>Bacillus</taxon>
    </lineage>
</organism>
<dbReference type="EMBL" id="VTER01000008">
    <property type="protein sequence ID" value="TYS46318.1"/>
    <property type="molecule type" value="Genomic_DNA"/>
</dbReference>
<evidence type="ECO:0000313" key="1">
    <source>
        <dbReference type="EMBL" id="TYS46318.1"/>
    </source>
</evidence>
<evidence type="ECO:0000313" key="2">
    <source>
        <dbReference type="Proteomes" id="UP000322139"/>
    </source>
</evidence>
<dbReference type="AlphaFoldDB" id="A0A5D4R8Z6"/>
<comment type="caution">
    <text evidence="1">The sequence shown here is derived from an EMBL/GenBank/DDBJ whole genome shotgun (WGS) entry which is preliminary data.</text>
</comment>
<reference evidence="1 2" key="1">
    <citation type="submission" date="2019-08" db="EMBL/GenBank/DDBJ databases">
        <title>Bacillus genomes from the desert of Cuatro Cienegas, Coahuila.</title>
        <authorList>
            <person name="Olmedo-Alvarez G."/>
        </authorList>
    </citation>
    <scope>NUCLEOTIDE SEQUENCE [LARGE SCALE GENOMIC DNA]</scope>
    <source>
        <strain evidence="1 2">CH446_14T</strain>
    </source>
</reference>